<dbReference type="PANTHER" id="PTHR30478:SF0">
    <property type="entry name" value="BETA SLIDING CLAMP"/>
    <property type="match status" value="1"/>
</dbReference>
<feature type="domain" description="DNA polymerase III beta sliding clamp C-terminal" evidence="13">
    <location>
        <begin position="245"/>
        <end position="353"/>
    </location>
</feature>
<organism evidence="14 15">
    <name type="scientific">Mycoplasma crocodyli (strain ATCC 51981 / MP145)</name>
    <dbReference type="NCBI Taxonomy" id="512564"/>
    <lineage>
        <taxon>Bacteria</taxon>
        <taxon>Bacillati</taxon>
        <taxon>Mycoplasmatota</taxon>
        <taxon>Mollicutes</taxon>
        <taxon>Mycoplasmataceae</taxon>
        <taxon>Mycoplasma</taxon>
    </lineage>
</organism>
<gene>
    <name evidence="14" type="primary">dnaN</name>
    <name evidence="14" type="ordered locus">MCRO_0002</name>
</gene>
<evidence type="ECO:0000313" key="14">
    <source>
        <dbReference type="EMBL" id="ADE19407.1"/>
    </source>
</evidence>
<dbReference type="GO" id="GO:0008408">
    <property type="term" value="F:3'-5' exonuclease activity"/>
    <property type="evidence" value="ECO:0007669"/>
    <property type="project" value="InterPro"/>
</dbReference>
<evidence type="ECO:0000259" key="11">
    <source>
        <dbReference type="Pfam" id="PF00712"/>
    </source>
</evidence>
<dbReference type="InterPro" id="IPR001001">
    <property type="entry name" value="DNA_polIII_beta"/>
</dbReference>
<dbReference type="eggNOG" id="COG0592">
    <property type="taxonomic scope" value="Bacteria"/>
</dbReference>
<comment type="subunit">
    <text evidence="4">Forms a ring-shaped head-to-tail homodimer around DNA which binds and tethers DNA polymerases and other proteins to the DNA. The DNA replisome complex has a single clamp-loading complex (3 tau and 1 each of delta, delta', psi and chi subunits) which binds 3 Pol III cores (1 core on the leading strand and 2 on the lagging strand) each with a beta sliding clamp dimer. Additional proteins in the replisome are other copies of gamma, psi and chi, Ssb, DNA helicase and RNA primase.</text>
</comment>
<evidence type="ECO:0000259" key="12">
    <source>
        <dbReference type="Pfam" id="PF02767"/>
    </source>
</evidence>
<dbReference type="GO" id="GO:0009360">
    <property type="term" value="C:DNA polymerase III complex"/>
    <property type="evidence" value="ECO:0007669"/>
    <property type="project" value="InterPro"/>
</dbReference>
<dbReference type="InterPro" id="IPR046938">
    <property type="entry name" value="DNA_clamp_sf"/>
</dbReference>
<name>D5E4J3_MYCCM</name>
<evidence type="ECO:0000256" key="2">
    <source>
        <dbReference type="ARBA" id="ARBA00004496"/>
    </source>
</evidence>
<evidence type="ECO:0000256" key="9">
    <source>
        <dbReference type="ARBA" id="ARBA00022932"/>
    </source>
</evidence>
<sequence>MKFTIKKNILEQVVEFLGTYINVADTFLAFRYINLEVTNEKLIFTAASSTMSARKILNVDEVNIKVEEEGFALLNCKVVKNIIKNLSNNVSISKRGNIINISEGNTKYNLNTISDRYPTIEFGNVENKFQMNKNDFEEGIKNVAFAVGDPKNNSAISKAINMYANNNELRFCGTDSFRLSTYTVKISKNISFDISVDARNMKNMIIKDNNVKRINVFYTLNRFGIETEDTIIQSSLVDLAYHDIKRIFPTDITRNIVIQKNVLMDIINKTIFDSDNTGAKIELNFTSNLLTATYEEAEVGHSQASTDDFKLIGDPIELTFNSKHLREAIGVVEGELNIGINFLESIVLLLSENCPNNKQLITTIRRL</sequence>
<dbReference type="KEGG" id="mcd:MCRO_0002"/>
<dbReference type="RefSeq" id="WP_013054184.1">
    <property type="nucleotide sequence ID" value="NC_014014.1"/>
</dbReference>
<dbReference type="Gene3D" id="3.70.10.10">
    <property type="match status" value="1"/>
</dbReference>
<dbReference type="NCBIfam" id="TIGR00663">
    <property type="entry name" value="dnan"/>
    <property type="match status" value="1"/>
</dbReference>
<reference evidence="15" key="1">
    <citation type="submission" date="2010-03" db="EMBL/GenBank/DDBJ databases">
        <title>The complete genome of Mycoplasma crocodyli MP145.</title>
        <authorList>
            <person name="Glass J.I."/>
            <person name="Durkin A.S."/>
            <person name="Hostetler J."/>
            <person name="Jackson J."/>
            <person name="Johnson J."/>
            <person name="May M.A."/>
            <person name="Paralanov V."/>
            <person name="Radune D."/>
            <person name="Szczypinski B."/>
            <person name="Brown D.R."/>
        </authorList>
    </citation>
    <scope>NUCLEOTIDE SEQUENCE [LARGE SCALE GENOMIC DNA]</scope>
    <source>
        <strain evidence="15">ATCC 51981 / MP145</strain>
    </source>
</reference>
<dbReference type="OrthoDB" id="397417at2"/>
<dbReference type="CDD" id="cd00140">
    <property type="entry name" value="beta_clamp"/>
    <property type="match status" value="1"/>
</dbReference>
<protein>
    <submittedName>
        <fullName evidence="14">DNA polymerase III, beta subunit</fullName>
        <ecNumber evidence="14">2.7.7.7</ecNumber>
    </submittedName>
</protein>
<accession>D5E4J3</accession>
<dbReference type="GO" id="GO:0005737">
    <property type="term" value="C:cytoplasm"/>
    <property type="evidence" value="ECO:0007669"/>
    <property type="project" value="UniProtKB-SubCell"/>
</dbReference>
<keyword evidence="7 14" id="KW-0548">Nucleotidyltransferase</keyword>
<evidence type="ECO:0000256" key="8">
    <source>
        <dbReference type="ARBA" id="ARBA00022705"/>
    </source>
</evidence>
<evidence type="ECO:0000256" key="6">
    <source>
        <dbReference type="ARBA" id="ARBA00022679"/>
    </source>
</evidence>
<dbReference type="SMART" id="SM00480">
    <property type="entry name" value="POL3Bc"/>
    <property type="match status" value="1"/>
</dbReference>
<keyword evidence="5" id="KW-0963">Cytoplasm</keyword>
<comment type="function">
    <text evidence="1">Confers DNA tethering and processivity to DNA polymerases and other proteins. Acts as a clamp, forming a ring around DNA (a reaction catalyzed by the clamp-loading complex) which diffuses in an ATP-independent manner freely and bidirectionally along dsDNA. Initially characterized for its ability to contact the catalytic subunit of DNA polymerase III (Pol III), a complex, multichain enzyme responsible for most of the replicative synthesis in bacteria; Pol III exhibits 3'-5' exonuclease proofreading activity. The beta chain is required for initiation of replication as well as for processivity of DNA replication.</text>
</comment>
<evidence type="ECO:0000313" key="15">
    <source>
        <dbReference type="Proteomes" id="UP000001845"/>
    </source>
</evidence>
<evidence type="ECO:0000256" key="3">
    <source>
        <dbReference type="ARBA" id="ARBA00010752"/>
    </source>
</evidence>
<reference evidence="14 15" key="3">
    <citation type="journal article" date="2011" name="J. Bacteriol.">
        <title>Genome sequences of Mycoplasma alligatoris A21JP2T and Mycoplasma crocodyli MP145T.</title>
        <authorList>
            <person name="Brown D.R."/>
            <person name="Farmerie W.G."/>
            <person name="May M."/>
            <person name="Benders G.A."/>
            <person name="Durkin A.S."/>
            <person name="Hlavinka K."/>
            <person name="Hostetler J."/>
            <person name="Jackson J."/>
            <person name="Johnson J."/>
            <person name="Miller R.H."/>
            <person name="Paralanov V."/>
            <person name="Radune D."/>
            <person name="Szczypinski B."/>
            <person name="Glass J.I."/>
        </authorList>
    </citation>
    <scope>NUCLEOTIDE SEQUENCE [LARGE SCALE GENOMIC DNA]</scope>
    <source>
        <strain evidence="15">ATCC 51981 / MP145</strain>
    </source>
</reference>
<dbReference type="STRING" id="512564.MCRO_0002"/>
<dbReference type="EMBL" id="CP001991">
    <property type="protein sequence ID" value="ADE19407.1"/>
    <property type="molecule type" value="Genomic_DNA"/>
</dbReference>
<evidence type="ECO:0000259" key="13">
    <source>
        <dbReference type="Pfam" id="PF02768"/>
    </source>
</evidence>
<dbReference type="Pfam" id="PF02767">
    <property type="entry name" value="DNA_pol3_beta_2"/>
    <property type="match status" value="1"/>
</dbReference>
<comment type="similarity">
    <text evidence="3">Belongs to the beta sliding clamp family.</text>
</comment>
<dbReference type="InterPro" id="IPR022635">
    <property type="entry name" value="DNA_polIII_beta_C"/>
</dbReference>
<proteinExistence type="inferred from homology"/>
<dbReference type="GO" id="GO:0003677">
    <property type="term" value="F:DNA binding"/>
    <property type="evidence" value="ECO:0007669"/>
    <property type="project" value="UniProtKB-KW"/>
</dbReference>
<comment type="subcellular location">
    <subcellularLocation>
        <location evidence="2">Cytoplasm</location>
    </subcellularLocation>
</comment>
<evidence type="ECO:0000256" key="10">
    <source>
        <dbReference type="ARBA" id="ARBA00023125"/>
    </source>
</evidence>
<dbReference type="SUPFAM" id="SSF55979">
    <property type="entry name" value="DNA clamp"/>
    <property type="match status" value="3"/>
</dbReference>
<dbReference type="Proteomes" id="UP000001845">
    <property type="component" value="Chromosome"/>
</dbReference>
<dbReference type="AlphaFoldDB" id="D5E4J3"/>
<feature type="domain" description="DNA polymerase III beta sliding clamp central" evidence="12">
    <location>
        <begin position="131"/>
        <end position="241"/>
    </location>
</feature>
<keyword evidence="6 14" id="KW-0808">Transferase</keyword>
<dbReference type="InterPro" id="IPR022637">
    <property type="entry name" value="DNA_polIII_beta_cen"/>
</dbReference>
<dbReference type="GO" id="GO:0003887">
    <property type="term" value="F:DNA-directed DNA polymerase activity"/>
    <property type="evidence" value="ECO:0007669"/>
    <property type="project" value="UniProtKB-KW"/>
</dbReference>
<dbReference type="EC" id="2.7.7.7" evidence="14"/>
<dbReference type="GO" id="GO:0006271">
    <property type="term" value="P:DNA strand elongation involved in DNA replication"/>
    <property type="evidence" value="ECO:0007669"/>
    <property type="project" value="TreeGrafter"/>
</dbReference>
<evidence type="ECO:0000256" key="7">
    <source>
        <dbReference type="ARBA" id="ARBA00022695"/>
    </source>
</evidence>
<dbReference type="Pfam" id="PF02768">
    <property type="entry name" value="DNA_pol3_beta_3"/>
    <property type="match status" value="1"/>
</dbReference>
<evidence type="ECO:0000256" key="4">
    <source>
        <dbReference type="ARBA" id="ARBA00011400"/>
    </source>
</evidence>
<keyword evidence="9" id="KW-0239">DNA-directed DNA polymerase</keyword>
<dbReference type="PANTHER" id="PTHR30478">
    <property type="entry name" value="DNA POLYMERASE III SUBUNIT BETA"/>
    <property type="match status" value="1"/>
</dbReference>
<dbReference type="Pfam" id="PF00712">
    <property type="entry name" value="DNA_pol3_beta"/>
    <property type="match status" value="1"/>
</dbReference>
<keyword evidence="15" id="KW-1185">Reference proteome</keyword>
<evidence type="ECO:0000256" key="1">
    <source>
        <dbReference type="ARBA" id="ARBA00002266"/>
    </source>
</evidence>
<dbReference type="InterPro" id="IPR022634">
    <property type="entry name" value="DNA_polIII_beta_N"/>
</dbReference>
<keyword evidence="8" id="KW-0235">DNA replication</keyword>
<reference key="2">
    <citation type="submission" date="2010-03" db="EMBL/GenBank/DDBJ databases">
        <authorList>
            <person name="Ma Z."/>
            <person name="Wang X."/>
            <person name="Liu H."/>
        </authorList>
    </citation>
    <scope>NUCLEOTIDE SEQUENCE</scope>
    <source>
        <strain>MP145</strain>
    </source>
</reference>
<dbReference type="Gene3D" id="3.10.150.10">
    <property type="entry name" value="DNA Polymerase III, subunit A, domain 2"/>
    <property type="match status" value="1"/>
</dbReference>
<dbReference type="HOGENOM" id="CLU_038149_2_2_14"/>
<keyword evidence="10" id="KW-0238">DNA-binding</keyword>
<feature type="domain" description="DNA polymerase III beta sliding clamp N-terminal" evidence="11">
    <location>
        <begin position="1"/>
        <end position="120"/>
    </location>
</feature>
<evidence type="ECO:0000256" key="5">
    <source>
        <dbReference type="ARBA" id="ARBA00022490"/>
    </source>
</evidence>